<comment type="function">
    <text evidence="3 14 16">Endonuclease that specifically degrades the RNA of RNA-DNA hybrids.</text>
</comment>
<comment type="similarity">
    <text evidence="5 14 16">Belongs to the RNase HII family.</text>
</comment>
<feature type="binding site" evidence="14 15">
    <location>
        <position position="32"/>
    </location>
    <ligand>
        <name>a divalent metal cation</name>
        <dbReference type="ChEBI" id="CHEBI:60240"/>
    </ligand>
</feature>
<evidence type="ECO:0000256" key="14">
    <source>
        <dbReference type="HAMAP-Rule" id="MF_00052"/>
    </source>
</evidence>
<keyword evidence="13 14" id="KW-0464">Manganese</keyword>
<name>A0A483B473_OENOE</name>
<comment type="subcellular location">
    <subcellularLocation>
        <location evidence="4 14">Cytoplasm</location>
    </subcellularLocation>
</comment>
<dbReference type="HAMAP" id="MF_00052_B">
    <property type="entry name" value="RNase_HII_B"/>
    <property type="match status" value="1"/>
</dbReference>
<dbReference type="CDD" id="cd07182">
    <property type="entry name" value="RNase_HII_bacteria_HII_like"/>
    <property type="match status" value="1"/>
</dbReference>
<keyword evidence="9 14" id="KW-0540">Nuclease</keyword>
<keyword evidence="12 14" id="KW-0378">Hydrolase</keyword>
<dbReference type="GO" id="GO:0003723">
    <property type="term" value="F:RNA binding"/>
    <property type="evidence" value="ECO:0007669"/>
    <property type="project" value="UniProtKB-UniRule"/>
</dbReference>
<evidence type="ECO:0000256" key="3">
    <source>
        <dbReference type="ARBA" id="ARBA00004065"/>
    </source>
</evidence>
<feature type="binding site" evidence="14 15">
    <location>
        <position position="124"/>
    </location>
    <ligand>
        <name>a divalent metal cation</name>
        <dbReference type="ChEBI" id="CHEBI:60240"/>
    </ligand>
</feature>
<dbReference type="NCBIfam" id="NF000594">
    <property type="entry name" value="PRK00015.1-1"/>
    <property type="match status" value="1"/>
</dbReference>
<evidence type="ECO:0000256" key="10">
    <source>
        <dbReference type="ARBA" id="ARBA00022723"/>
    </source>
</evidence>
<dbReference type="GO" id="GO:0006298">
    <property type="term" value="P:mismatch repair"/>
    <property type="evidence" value="ECO:0007669"/>
    <property type="project" value="TreeGrafter"/>
</dbReference>
<comment type="cofactor">
    <cofactor evidence="2">
        <name>Mg(2+)</name>
        <dbReference type="ChEBI" id="CHEBI:18420"/>
    </cofactor>
</comment>
<dbReference type="Gene3D" id="3.30.420.10">
    <property type="entry name" value="Ribonuclease H-like superfamily/Ribonuclease H"/>
    <property type="match status" value="1"/>
</dbReference>
<dbReference type="InterPro" id="IPR012337">
    <property type="entry name" value="RNaseH-like_sf"/>
</dbReference>
<dbReference type="GO" id="GO:0005737">
    <property type="term" value="C:cytoplasm"/>
    <property type="evidence" value="ECO:0007669"/>
    <property type="project" value="UniProtKB-SubCell"/>
</dbReference>
<comment type="cofactor">
    <cofactor evidence="14 15">
        <name>Mn(2+)</name>
        <dbReference type="ChEBI" id="CHEBI:29035"/>
    </cofactor>
    <cofactor evidence="14 15">
        <name>Mg(2+)</name>
        <dbReference type="ChEBI" id="CHEBI:18420"/>
    </cofactor>
    <text evidence="14 15">Manganese or magnesium. Binds 1 divalent metal ion per monomer in the absence of substrate. May bind a second metal ion after substrate binding.</text>
</comment>
<keyword evidence="10 14" id="KW-0479">Metal-binding</keyword>
<dbReference type="InterPro" id="IPR001352">
    <property type="entry name" value="RNase_HII/HIII"/>
</dbReference>
<evidence type="ECO:0000256" key="5">
    <source>
        <dbReference type="ARBA" id="ARBA00007383"/>
    </source>
</evidence>
<evidence type="ECO:0000256" key="2">
    <source>
        <dbReference type="ARBA" id="ARBA00001946"/>
    </source>
</evidence>
<accession>A0A483B473</accession>
<dbReference type="PANTHER" id="PTHR10954:SF18">
    <property type="entry name" value="RIBONUCLEASE HII"/>
    <property type="match status" value="1"/>
</dbReference>
<dbReference type="InterPro" id="IPR022898">
    <property type="entry name" value="RNase_HII"/>
</dbReference>
<dbReference type="EMBL" id="MLOK01000038">
    <property type="protein sequence ID" value="OIM21268.1"/>
    <property type="molecule type" value="Genomic_DNA"/>
</dbReference>
<evidence type="ECO:0000313" key="17">
    <source>
        <dbReference type="EMBL" id="OIM21268.1"/>
    </source>
</evidence>
<evidence type="ECO:0000256" key="9">
    <source>
        <dbReference type="ARBA" id="ARBA00022722"/>
    </source>
</evidence>
<evidence type="ECO:0000256" key="6">
    <source>
        <dbReference type="ARBA" id="ARBA00012180"/>
    </source>
</evidence>
<feature type="binding site" evidence="14 15">
    <location>
        <position position="33"/>
    </location>
    <ligand>
        <name>a divalent metal cation</name>
        <dbReference type="ChEBI" id="CHEBI:60240"/>
    </ligand>
</feature>
<dbReference type="InterPro" id="IPR036397">
    <property type="entry name" value="RNaseH_sf"/>
</dbReference>
<dbReference type="GO" id="GO:0043137">
    <property type="term" value="P:DNA replication, removal of RNA primer"/>
    <property type="evidence" value="ECO:0007669"/>
    <property type="project" value="TreeGrafter"/>
</dbReference>
<sequence>MKLEEITDSFRIRFKFENELNDEGYQIIAGIDEVGRGCVAGPVVACSCILPANFSVSETYDSKRFNKKQRFLLEEEIKKASCLFAFGEASVTEIDRINIYQSARLAMKRSVMNLLQMPDALLIDAMDVDLNLKQLKIIHGDQLSNSIAAASILAKCHRDRIMIKMAEKYPEYGFERNVGYLTSEAKKALLEYGITPIHRKTFAPISKLI</sequence>
<gene>
    <name evidence="14" type="primary">rnhB</name>
    <name evidence="17" type="ORF">ATX59_04935</name>
</gene>
<dbReference type="GO" id="GO:0030145">
    <property type="term" value="F:manganese ion binding"/>
    <property type="evidence" value="ECO:0007669"/>
    <property type="project" value="UniProtKB-UniRule"/>
</dbReference>
<dbReference type="AlphaFoldDB" id="A0A483B473"/>
<protein>
    <recommendedName>
        <fullName evidence="7 14">Ribonuclease HII</fullName>
        <shortName evidence="14">RNase HII</shortName>
        <ecNumber evidence="6 14">3.1.26.4</ecNumber>
    </recommendedName>
</protein>
<reference evidence="17 18" key="1">
    <citation type="journal article" date="2016" name="BMC Genomics">
        <title>Consensus pan-genome assembly of the specialised wine bacterium Oenococcus oeni.</title>
        <authorList>
            <person name="Sternes P.R."/>
            <person name="Borneman A.R."/>
        </authorList>
    </citation>
    <scope>NUCLEOTIDE SEQUENCE [LARGE SCALE GENOMIC DNA]</scope>
    <source>
        <strain evidence="17 18">AWRIB661</strain>
    </source>
</reference>
<evidence type="ECO:0000256" key="4">
    <source>
        <dbReference type="ARBA" id="ARBA00004496"/>
    </source>
</evidence>
<dbReference type="RefSeq" id="WP_032818452.1">
    <property type="nucleotide sequence ID" value="NZ_MLKQ01000150.1"/>
</dbReference>
<dbReference type="EC" id="3.1.26.4" evidence="6 14"/>
<evidence type="ECO:0000256" key="11">
    <source>
        <dbReference type="ARBA" id="ARBA00022759"/>
    </source>
</evidence>
<dbReference type="InterPro" id="IPR024567">
    <property type="entry name" value="RNase_HII/HIII_dom"/>
</dbReference>
<evidence type="ECO:0000256" key="12">
    <source>
        <dbReference type="ARBA" id="ARBA00022801"/>
    </source>
</evidence>
<evidence type="ECO:0000256" key="8">
    <source>
        <dbReference type="ARBA" id="ARBA00022490"/>
    </source>
</evidence>
<evidence type="ECO:0000256" key="16">
    <source>
        <dbReference type="RuleBase" id="RU003515"/>
    </source>
</evidence>
<dbReference type="GO" id="GO:0004523">
    <property type="term" value="F:RNA-DNA hybrid ribonuclease activity"/>
    <property type="evidence" value="ECO:0007669"/>
    <property type="project" value="UniProtKB-UniRule"/>
</dbReference>
<dbReference type="PROSITE" id="PS51975">
    <property type="entry name" value="RNASE_H_2"/>
    <property type="match status" value="1"/>
</dbReference>
<dbReference type="GO" id="GO:0032299">
    <property type="term" value="C:ribonuclease H2 complex"/>
    <property type="evidence" value="ECO:0007669"/>
    <property type="project" value="TreeGrafter"/>
</dbReference>
<comment type="catalytic activity">
    <reaction evidence="1 14 15 16">
        <text>Endonucleolytic cleavage to 5'-phosphomonoester.</text>
        <dbReference type="EC" id="3.1.26.4"/>
    </reaction>
</comment>
<evidence type="ECO:0000313" key="18">
    <source>
        <dbReference type="Proteomes" id="UP000181728"/>
    </source>
</evidence>
<evidence type="ECO:0000256" key="13">
    <source>
        <dbReference type="ARBA" id="ARBA00023211"/>
    </source>
</evidence>
<keyword evidence="8 14" id="KW-0963">Cytoplasm</keyword>
<dbReference type="NCBIfam" id="NF000595">
    <property type="entry name" value="PRK00015.1-3"/>
    <property type="match status" value="1"/>
</dbReference>
<organism evidence="17 18">
    <name type="scientific">Oenococcus oeni</name>
    <name type="common">Leuconostoc oenos</name>
    <dbReference type="NCBI Taxonomy" id="1247"/>
    <lineage>
        <taxon>Bacteria</taxon>
        <taxon>Bacillati</taxon>
        <taxon>Bacillota</taxon>
        <taxon>Bacilli</taxon>
        <taxon>Lactobacillales</taxon>
        <taxon>Lactobacillaceae</taxon>
        <taxon>Oenococcus</taxon>
    </lineage>
</organism>
<evidence type="ECO:0000256" key="7">
    <source>
        <dbReference type="ARBA" id="ARBA00019179"/>
    </source>
</evidence>
<evidence type="ECO:0000256" key="1">
    <source>
        <dbReference type="ARBA" id="ARBA00000077"/>
    </source>
</evidence>
<comment type="caution">
    <text evidence="17">The sequence shown here is derived from an EMBL/GenBank/DDBJ whole genome shotgun (WGS) entry which is preliminary data.</text>
</comment>
<proteinExistence type="inferred from homology"/>
<dbReference type="SUPFAM" id="SSF53098">
    <property type="entry name" value="Ribonuclease H-like"/>
    <property type="match status" value="1"/>
</dbReference>
<keyword evidence="11 14" id="KW-0255">Endonuclease</keyword>
<evidence type="ECO:0000256" key="15">
    <source>
        <dbReference type="PROSITE-ProRule" id="PRU01319"/>
    </source>
</evidence>
<dbReference type="PANTHER" id="PTHR10954">
    <property type="entry name" value="RIBONUCLEASE H2 SUBUNIT A"/>
    <property type="match status" value="1"/>
</dbReference>
<dbReference type="Proteomes" id="UP000181728">
    <property type="component" value="Unassembled WGS sequence"/>
</dbReference>
<dbReference type="Pfam" id="PF01351">
    <property type="entry name" value="RNase_HII"/>
    <property type="match status" value="1"/>
</dbReference>